<dbReference type="Proteomes" id="UP001271007">
    <property type="component" value="Unassembled WGS sequence"/>
</dbReference>
<evidence type="ECO:0000313" key="3">
    <source>
        <dbReference type="Proteomes" id="UP001271007"/>
    </source>
</evidence>
<name>A0AAJ0LVD3_9PEZI</name>
<evidence type="ECO:0000256" key="1">
    <source>
        <dbReference type="SAM" id="MobiDB-lite"/>
    </source>
</evidence>
<gene>
    <name evidence="2" type="ORF">LTR09_002518</name>
</gene>
<dbReference type="EMBL" id="JAWDJX010000005">
    <property type="protein sequence ID" value="KAK3056725.1"/>
    <property type="molecule type" value="Genomic_DNA"/>
</dbReference>
<dbReference type="AlphaFoldDB" id="A0AAJ0LVD3"/>
<sequence>MAANGFFTSSSSPAVLIPANLTNGYFNGDHYVGTSNVVPSALGSASTPGGLTALATTPGALAGRKRSRGDIHAPDDEEVPGDGSIDTPVSGSASRPRGKPVYGPGMTLIYPEDPGYAACAESQSGTWVEDSIQRQQFQLQDRHIKRPSVSSRKSQRVAPSSSESDHLAQLVLPAEMREATTEPLIDEATRVLGISWTRMDSSEALQINQAAYSKLIQKHYPALKEVSIWFENSAMPCYLVQALNAYSDLWEYFLFSHDLKEARLITTDKSQLVPRLKMLPALELAAPGGTMYAVPDPSTATLIDTTSLKAMMAEDDGMIHGTVAAGSAISLLPSAGAGSLADD</sequence>
<comment type="caution">
    <text evidence="2">The sequence shown here is derived from an EMBL/GenBank/DDBJ whole genome shotgun (WGS) entry which is preliminary data.</text>
</comment>
<proteinExistence type="predicted"/>
<feature type="compositionally biased region" description="Polar residues" evidence="1">
    <location>
        <begin position="148"/>
        <end position="162"/>
    </location>
</feature>
<feature type="region of interest" description="Disordered" evidence="1">
    <location>
        <begin position="139"/>
        <end position="166"/>
    </location>
</feature>
<keyword evidence="3" id="KW-1185">Reference proteome</keyword>
<reference evidence="2" key="1">
    <citation type="submission" date="2023-04" db="EMBL/GenBank/DDBJ databases">
        <title>Black Yeasts Isolated from many extreme environments.</title>
        <authorList>
            <person name="Coleine C."/>
            <person name="Stajich J.E."/>
            <person name="Selbmann L."/>
        </authorList>
    </citation>
    <scope>NUCLEOTIDE SEQUENCE</scope>
    <source>
        <strain evidence="2">CCFEE 5312</strain>
    </source>
</reference>
<organism evidence="2 3">
    <name type="scientific">Extremus antarcticus</name>
    <dbReference type="NCBI Taxonomy" id="702011"/>
    <lineage>
        <taxon>Eukaryota</taxon>
        <taxon>Fungi</taxon>
        <taxon>Dikarya</taxon>
        <taxon>Ascomycota</taxon>
        <taxon>Pezizomycotina</taxon>
        <taxon>Dothideomycetes</taxon>
        <taxon>Dothideomycetidae</taxon>
        <taxon>Mycosphaerellales</taxon>
        <taxon>Extremaceae</taxon>
        <taxon>Extremus</taxon>
    </lineage>
</organism>
<evidence type="ECO:0000313" key="2">
    <source>
        <dbReference type="EMBL" id="KAK3056725.1"/>
    </source>
</evidence>
<protein>
    <submittedName>
        <fullName evidence="2">Uncharacterized protein</fullName>
    </submittedName>
</protein>
<accession>A0AAJ0LVD3</accession>
<feature type="region of interest" description="Disordered" evidence="1">
    <location>
        <begin position="55"/>
        <end position="100"/>
    </location>
</feature>